<protein>
    <recommendedName>
        <fullName evidence="10">SAGA-associated factor 11 homolog</fullName>
    </recommendedName>
</protein>
<dbReference type="PROSITE" id="PS51505">
    <property type="entry name" value="SCA7"/>
    <property type="match status" value="1"/>
</dbReference>
<evidence type="ECO:0000256" key="7">
    <source>
        <dbReference type="ARBA" id="ARBA00023159"/>
    </source>
</evidence>
<keyword evidence="5 10" id="KW-0156">Chromatin regulator</keyword>
<evidence type="ECO:0000259" key="12">
    <source>
        <dbReference type="PROSITE" id="PS51505"/>
    </source>
</evidence>
<evidence type="ECO:0000256" key="4">
    <source>
        <dbReference type="ARBA" id="ARBA00022833"/>
    </source>
</evidence>
<keyword evidence="3 10" id="KW-0863">Zinc-finger</keyword>
<feature type="zinc finger region" description="SGF11-type" evidence="10">
    <location>
        <begin position="80"/>
        <end position="101"/>
    </location>
</feature>
<evidence type="ECO:0000256" key="6">
    <source>
        <dbReference type="ARBA" id="ARBA00023015"/>
    </source>
</evidence>
<feature type="region of interest" description="Disordered" evidence="11">
    <location>
        <begin position="130"/>
        <end position="193"/>
    </location>
</feature>
<evidence type="ECO:0000256" key="10">
    <source>
        <dbReference type="HAMAP-Rule" id="MF_03047"/>
    </source>
</evidence>
<name>A0AAE0T3S2_9BIVA</name>
<dbReference type="AlphaFoldDB" id="A0AAE0T3S2"/>
<proteinExistence type="inferred from homology"/>
<dbReference type="Proteomes" id="UP001195483">
    <property type="component" value="Unassembled WGS sequence"/>
</dbReference>
<keyword evidence="8 10" id="KW-0804">Transcription</keyword>
<gene>
    <name evidence="13" type="ORF">CHS0354_017899</name>
</gene>
<feature type="domain" description="SCA7" evidence="12">
    <location>
        <begin position="204"/>
        <end position="271"/>
    </location>
</feature>
<evidence type="ECO:0000256" key="9">
    <source>
        <dbReference type="ARBA" id="ARBA00023242"/>
    </source>
</evidence>
<dbReference type="GO" id="GO:0008270">
    <property type="term" value="F:zinc ion binding"/>
    <property type="evidence" value="ECO:0007669"/>
    <property type="project" value="UniProtKB-UniRule"/>
</dbReference>
<keyword evidence="14" id="KW-1185">Reference proteome</keyword>
<feature type="compositionally biased region" description="Low complexity" evidence="11">
    <location>
        <begin position="283"/>
        <end position="301"/>
    </location>
</feature>
<dbReference type="Pfam" id="PF08209">
    <property type="entry name" value="Sgf11"/>
    <property type="match status" value="1"/>
</dbReference>
<dbReference type="Pfam" id="PF08313">
    <property type="entry name" value="SCA7"/>
    <property type="match status" value="1"/>
</dbReference>
<comment type="similarity">
    <text evidence="10">Belongs to the SGF11 family.</text>
</comment>
<feature type="compositionally biased region" description="Low complexity" evidence="11">
    <location>
        <begin position="328"/>
        <end position="348"/>
    </location>
</feature>
<comment type="caution">
    <text evidence="13">The sequence shown here is derived from an EMBL/GenBank/DDBJ whole genome shotgun (WGS) entry which is preliminary data.</text>
</comment>
<dbReference type="PANTHER" id="PTHR46367:SF1">
    <property type="entry name" value="ATAXIN-7-LIKE PROTEIN 3"/>
    <property type="match status" value="1"/>
</dbReference>
<evidence type="ECO:0000256" key="2">
    <source>
        <dbReference type="ARBA" id="ARBA00022723"/>
    </source>
</evidence>
<feature type="compositionally biased region" description="Basic residues" evidence="11">
    <location>
        <begin position="157"/>
        <end position="177"/>
    </location>
</feature>
<dbReference type="Gene3D" id="6.10.140.1270">
    <property type="match status" value="1"/>
</dbReference>
<dbReference type="InterPro" id="IPR051078">
    <property type="entry name" value="SGF11"/>
</dbReference>
<comment type="function">
    <text evidence="10">Component of the transcription regulatory histone acetylation (HAT) complex SAGA, a multiprotein complex that activates transcription by remodeling chromatin and mediating histone acetylation and deubiquitination. Within the SAGA complex, participates in a subcomplex that specifically deubiquitinates histone H2B. The SAGA complex is recruited to specific gene promoters by activators, where it is required for transcription.</text>
</comment>
<evidence type="ECO:0000256" key="5">
    <source>
        <dbReference type="ARBA" id="ARBA00022853"/>
    </source>
</evidence>
<feature type="compositionally biased region" description="Basic and acidic residues" evidence="11">
    <location>
        <begin position="179"/>
        <end position="192"/>
    </location>
</feature>
<dbReference type="InterPro" id="IPR013246">
    <property type="entry name" value="SAGA_su_Sgf11"/>
</dbReference>
<dbReference type="Gene3D" id="3.30.160.60">
    <property type="entry name" value="Classic Zinc Finger"/>
    <property type="match status" value="1"/>
</dbReference>
<evidence type="ECO:0000313" key="13">
    <source>
        <dbReference type="EMBL" id="KAK3602693.1"/>
    </source>
</evidence>
<dbReference type="InterPro" id="IPR013243">
    <property type="entry name" value="SCA7_dom"/>
</dbReference>
<dbReference type="GO" id="GO:0003713">
    <property type="term" value="F:transcription coactivator activity"/>
    <property type="evidence" value="ECO:0007669"/>
    <property type="project" value="UniProtKB-UniRule"/>
</dbReference>
<comment type="subunit">
    <text evidence="10">Component of some SAGA transcription coactivator-HAT complexes. Within the SAGA complex, participates to a subcomplex of SAGA called the DUB module (deubiquitination module).</text>
</comment>
<dbReference type="GO" id="GO:0000124">
    <property type="term" value="C:SAGA complex"/>
    <property type="evidence" value="ECO:0007669"/>
    <property type="project" value="UniProtKB-UniRule"/>
</dbReference>
<evidence type="ECO:0000313" key="14">
    <source>
        <dbReference type="Proteomes" id="UP001195483"/>
    </source>
</evidence>
<dbReference type="PANTHER" id="PTHR46367">
    <property type="entry name" value="ATAXIN-7-LIKE PROTEIN 3"/>
    <property type="match status" value="1"/>
</dbReference>
<comment type="subcellular location">
    <subcellularLocation>
        <location evidence="1 10">Nucleus</location>
    </subcellularLocation>
</comment>
<accession>A0AAE0T3S2</accession>
<evidence type="ECO:0000256" key="3">
    <source>
        <dbReference type="ARBA" id="ARBA00022771"/>
    </source>
</evidence>
<comment type="domain">
    <text evidence="10">The C-terminal SGF11-type zinc-finger domain forms part of the 'catalytic lobe' of the SAGA deubiquitination module.</text>
</comment>
<keyword evidence="7 10" id="KW-0010">Activator</keyword>
<evidence type="ECO:0000256" key="1">
    <source>
        <dbReference type="ARBA" id="ARBA00004123"/>
    </source>
</evidence>
<dbReference type="GO" id="GO:0006357">
    <property type="term" value="P:regulation of transcription by RNA polymerase II"/>
    <property type="evidence" value="ECO:0007669"/>
    <property type="project" value="TreeGrafter"/>
</dbReference>
<keyword evidence="2 10" id="KW-0479">Metal-binding</keyword>
<reference evidence="13" key="3">
    <citation type="submission" date="2023-05" db="EMBL/GenBank/DDBJ databases">
        <authorList>
            <person name="Smith C.H."/>
        </authorList>
    </citation>
    <scope>NUCLEOTIDE SEQUENCE</scope>
    <source>
        <strain evidence="13">CHS0354</strain>
        <tissue evidence="13">Mantle</tissue>
    </source>
</reference>
<keyword evidence="6 10" id="KW-0805">Transcription regulation</keyword>
<dbReference type="FunFam" id="3.30.160.60:FF:000118">
    <property type="entry name" value="Ataxin-7-like protein 3"/>
    <property type="match status" value="1"/>
</dbReference>
<comment type="domain">
    <text evidence="10">The long N-terminal helix forms part of the 'assembly lobe' of the SAGA deubiquitination module.</text>
</comment>
<dbReference type="GO" id="GO:0071819">
    <property type="term" value="C:DUBm complex"/>
    <property type="evidence" value="ECO:0007669"/>
    <property type="project" value="UniProtKB-UniRule"/>
</dbReference>
<keyword evidence="4 10" id="KW-0862">Zinc</keyword>
<organism evidence="13 14">
    <name type="scientific">Potamilus streckersoni</name>
    <dbReference type="NCBI Taxonomy" id="2493646"/>
    <lineage>
        <taxon>Eukaryota</taxon>
        <taxon>Metazoa</taxon>
        <taxon>Spiralia</taxon>
        <taxon>Lophotrochozoa</taxon>
        <taxon>Mollusca</taxon>
        <taxon>Bivalvia</taxon>
        <taxon>Autobranchia</taxon>
        <taxon>Heteroconchia</taxon>
        <taxon>Palaeoheterodonta</taxon>
        <taxon>Unionida</taxon>
        <taxon>Unionoidea</taxon>
        <taxon>Unionidae</taxon>
        <taxon>Ambleminae</taxon>
        <taxon>Lampsilini</taxon>
        <taxon>Potamilus</taxon>
    </lineage>
</organism>
<feature type="region of interest" description="Disordered" evidence="11">
    <location>
        <begin position="261"/>
        <end position="348"/>
    </location>
</feature>
<feature type="compositionally biased region" description="Acidic residues" evidence="11">
    <location>
        <begin position="261"/>
        <end position="271"/>
    </location>
</feature>
<evidence type="ECO:0000256" key="11">
    <source>
        <dbReference type="SAM" id="MobiDB-lite"/>
    </source>
</evidence>
<dbReference type="EMBL" id="JAEAOA010001104">
    <property type="protein sequence ID" value="KAK3602693.1"/>
    <property type="molecule type" value="Genomic_DNA"/>
</dbReference>
<dbReference type="GO" id="GO:0006325">
    <property type="term" value="P:chromatin organization"/>
    <property type="evidence" value="ECO:0007669"/>
    <property type="project" value="UniProtKB-KW"/>
</dbReference>
<reference evidence="13" key="1">
    <citation type="journal article" date="2021" name="Genome Biol. Evol.">
        <title>A High-Quality Reference Genome for a Parasitic Bivalve with Doubly Uniparental Inheritance (Bivalvia: Unionida).</title>
        <authorList>
            <person name="Smith C.H."/>
        </authorList>
    </citation>
    <scope>NUCLEOTIDE SEQUENCE</scope>
    <source>
        <strain evidence="13">CHS0354</strain>
    </source>
</reference>
<keyword evidence="9 10" id="KW-0539">Nucleus</keyword>
<reference evidence="13" key="2">
    <citation type="journal article" date="2021" name="Genome Biol. Evol.">
        <title>Developing a high-quality reference genome for a parasitic bivalve with doubly uniparental inheritance (Bivalvia: Unionida).</title>
        <authorList>
            <person name="Smith C.H."/>
        </authorList>
    </citation>
    <scope>NUCLEOTIDE SEQUENCE</scope>
    <source>
        <strain evidence="13">CHS0354</strain>
        <tissue evidence="13">Mantle</tissue>
    </source>
</reference>
<sequence length="348" mass="39171">MDQEMTETEEDITKSLYIDVMHEIIDEVTLGLCFEIHRAAKLGSLFLADTDPVYQKEHEIVDIPGVDVFGLVPTKKQVECICPNCQRNLAASRFAPHLEKCMGMGRNSSRIASRRSQQAAKENEVRSALLENGLKRESDESPDDDNDADWSYYADKRVKRLKKDKRSNSPRRYKNSKVKNGDHHAEKHERSNTPDLSIHSYEFMSIEERKSLLMATCGVISGHTKKMCTKSLRCPQHTDEQRRQVRQFLLGTSVITEDDDQIDIDTYDDGDSQSLRESLQWEAASSNSSPADSNSTTNSSGSKKRPPVKSSSSKSSSKKRKLKLDNGSSSSSSTLMASNQLSSLYDFE</sequence>
<dbReference type="HAMAP" id="MF_03047">
    <property type="entry name" value="Sgf11"/>
    <property type="match status" value="1"/>
</dbReference>
<evidence type="ECO:0000256" key="8">
    <source>
        <dbReference type="ARBA" id="ARBA00023163"/>
    </source>
</evidence>